<feature type="domain" description="STAS" evidence="6">
    <location>
        <begin position="466"/>
        <end position="581"/>
    </location>
</feature>
<dbReference type="EMBL" id="JAQQDH010000003">
    <property type="protein sequence ID" value="MFM0444367.1"/>
    <property type="molecule type" value="Genomic_DNA"/>
</dbReference>
<dbReference type="Gene3D" id="3.30.750.24">
    <property type="entry name" value="STAS domain"/>
    <property type="match status" value="1"/>
</dbReference>
<organism evidence="7 8">
    <name type="scientific">Paraburkholderia strydomiana</name>
    <dbReference type="NCBI Taxonomy" id="1245417"/>
    <lineage>
        <taxon>Bacteria</taxon>
        <taxon>Pseudomonadati</taxon>
        <taxon>Pseudomonadota</taxon>
        <taxon>Betaproteobacteria</taxon>
        <taxon>Burkholderiales</taxon>
        <taxon>Burkholderiaceae</taxon>
        <taxon>Paraburkholderia</taxon>
    </lineage>
</organism>
<evidence type="ECO:0000256" key="4">
    <source>
        <dbReference type="ARBA" id="ARBA00023136"/>
    </source>
</evidence>
<dbReference type="InterPro" id="IPR001902">
    <property type="entry name" value="SLC26A/SulP_fam"/>
</dbReference>
<proteinExistence type="predicted"/>
<keyword evidence="8" id="KW-1185">Reference proteome</keyword>
<dbReference type="Pfam" id="PF01740">
    <property type="entry name" value="STAS"/>
    <property type="match status" value="1"/>
</dbReference>
<accession>A0ABW9C0W5</accession>
<dbReference type="PROSITE" id="PS50801">
    <property type="entry name" value="STAS"/>
    <property type="match status" value="1"/>
</dbReference>
<comment type="subcellular location">
    <subcellularLocation>
        <location evidence="1">Membrane</location>
        <topology evidence="1">Multi-pass membrane protein</topology>
    </subcellularLocation>
</comment>
<evidence type="ECO:0000256" key="5">
    <source>
        <dbReference type="SAM" id="Phobius"/>
    </source>
</evidence>
<dbReference type="SUPFAM" id="SSF52091">
    <property type="entry name" value="SpoIIaa-like"/>
    <property type="match status" value="1"/>
</dbReference>
<feature type="transmembrane region" description="Helical" evidence="5">
    <location>
        <begin position="82"/>
        <end position="100"/>
    </location>
</feature>
<feature type="transmembrane region" description="Helical" evidence="5">
    <location>
        <begin position="56"/>
        <end position="76"/>
    </location>
</feature>
<sequence length="588" mass="61682">MSTIERIVAVSQCVHVPVAGAQPIRQRSNGTGSNAMREMLEPQSTKSSPMIGRGDIFGGVAAGVVALPLALAFGVASGLGPVAGLYGAIVTGIVAALFGGTPVQITGPTGPMTLVVAGVLAANMHSSGSANLPLVVGIFVVAGFMQIAFGLLRIGSYIRYVPYPVISGFMSGIGVIIITQQVFPMLGADAPGSDPWSILRQLHLLGGNIKWSAVALSASTIAIALLLPRFTKVIPASLVALIVLTITAVMLKLDVPVIGEIPSGLPTLTMPAFDLHRLPSLVSAALQLSLLGAIDSLLTALVADNLTRTRHDSNRELIGQGLGNIAAAVIGGLPGAGATMRTVVNVDAGGRTRLSGVIHGLFLAAVLLGLSGLLQHVPRAILAGLLVTVGIGIIDRRSFRHLLKLSRSDAFLMLLVLALTVFTDLIIAVATGLVVASFVFVKKVGDITEQRTMLTPVADEPWADELTIPAGLRDRLLIKHVDGPIFFGFASKFLDIARQATLLSRLLVLRMDRISYMDQTGVYALDDALVRLNAAGVRVLVVGVSVSQRDLLERLQVIPAVVPERDIFNNFDELKKALPVIIGDLHAK</sequence>
<feature type="transmembrane region" description="Helical" evidence="5">
    <location>
        <begin position="380"/>
        <end position="399"/>
    </location>
</feature>
<dbReference type="PANTHER" id="PTHR11814">
    <property type="entry name" value="SULFATE TRANSPORTER"/>
    <property type="match status" value="1"/>
</dbReference>
<evidence type="ECO:0000256" key="3">
    <source>
        <dbReference type="ARBA" id="ARBA00022989"/>
    </source>
</evidence>
<keyword evidence="3 5" id="KW-1133">Transmembrane helix</keyword>
<protein>
    <submittedName>
        <fullName evidence="7">SulP family inorganic anion transporter</fullName>
    </submittedName>
</protein>
<dbReference type="InterPro" id="IPR036513">
    <property type="entry name" value="STAS_dom_sf"/>
</dbReference>
<feature type="transmembrane region" description="Helical" evidence="5">
    <location>
        <begin position="239"/>
        <end position="258"/>
    </location>
</feature>
<feature type="transmembrane region" description="Helical" evidence="5">
    <location>
        <begin position="161"/>
        <end position="183"/>
    </location>
</feature>
<evidence type="ECO:0000313" key="7">
    <source>
        <dbReference type="EMBL" id="MFM0444367.1"/>
    </source>
</evidence>
<feature type="transmembrane region" description="Helical" evidence="5">
    <location>
        <begin position="209"/>
        <end position="227"/>
    </location>
</feature>
<dbReference type="Pfam" id="PF00916">
    <property type="entry name" value="Sulfate_transp"/>
    <property type="match status" value="1"/>
</dbReference>
<dbReference type="RefSeq" id="WP_408416726.1">
    <property type="nucleotide sequence ID" value="NZ_JAQQDH010000003.1"/>
</dbReference>
<feature type="transmembrane region" description="Helical" evidence="5">
    <location>
        <begin position="278"/>
        <end position="303"/>
    </location>
</feature>
<name>A0ABW9C0W5_9BURK</name>
<reference evidence="7 8" key="1">
    <citation type="journal article" date="2024" name="Chem. Sci.">
        <title>Discovery of megapolipeptins by genome mining of a Burkholderiales bacteria collection.</title>
        <authorList>
            <person name="Paulo B.S."/>
            <person name="Recchia M.J.J."/>
            <person name="Lee S."/>
            <person name="Fergusson C.H."/>
            <person name="Romanowski S.B."/>
            <person name="Hernandez A."/>
            <person name="Krull N."/>
            <person name="Liu D.Y."/>
            <person name="Cavanagh H."/>
            <person name="Bos A."/>
            <person name="Gray C.A."/>
            <person name="Murphy B.T."/>
            <person name="Linington R.G."/>
            <person name="Eustaquio A.S."/>
        </authorList>
    </citation>
    <scope>NUCLEOTIDE SEQUENCE [LARGE SCALE GENOMIC DNA]</scope>
    <source>
        <strain evidence="7 8">RL17-379-BIB-C</strain>
    </source>
</reference>
<dbReference type="InterPro" id="IPR011547">
    <property type="entry name" value="SLC26A/SulP_dom"/>
</dbReference>
<dbReference type="InterPro" id="IPR002645">
    <property type="entry name" value="STAS_dom"/>
</dbReference>
<feature type="transmembrane region" description="Helical" evidence="5">
    <location>
        <begin position="356"/>
        <end position="374"/>
    </location>
</feature>
<comment type="caution">
    <text evidence="7">The sequence shown here is derived from an EMBL/GenBank/DDBJ whole genome shotgun (WGS) entry which is preliminary data.</text>
</comment>
<feature type="transmembrane region" description="Helical" evidence="5">
    <location>
        <begin position="134"/>
        <end position="154"/>
    </location>
</feature>
<dbReference type="Proteomes" id="UP001629288">
    <property type="component" value="Unassembled WGS sequence"/>
</dbReference>
<keyword evidence="2 5" id="KW-0812">Transmembrane</keyword>
<feature type="transmembrane region" description="Helical" evidence="5">
    <location>
        <begin position="411"/>
        <end position="441"/>
    </location>
</feature>
<evidence type="ECO:0000256" key="1">
    <source>
        <dbReference type="ARBA" id="ARBA00004141"/>
    </source>
</evidence>
<keyword evidence="4 5" id="KW-0472">Membrane</keyword>
<evidence type="ECO:0000259" key="6">
    <source>
        <dbReference type="PROSITE" id="PS50801"/>
    </source>
</evidence>
<evidence type="ECO:0000313" key="8">
    <source>
        <dbReference type="Proteomes" id="UP001629288"/>
    </source>
</evidence>
<evidence type="ECO:0000256" key="2">
    <source>
        <dbReference type="ARBA" id="ARBA00022692"/>
    </source>
</evidence>
<gene>
    <name evidence="7" type="ORF">PQR00_12320</name>
</gene>